<keyword evidence="2 3" id="KW-0040">ANK repeat</keyword>
<dbReference type="Proteomes" id="UP001278766">
    <property type="component" value="Unassembled WGS sequence"/>
</dbReference>
<evidence type="ECO:0000256" key="3">
    <source>
        <dbReference type="PROSITE-ProRule" id="PRU00023"/>
    </source>
</evidence>
<comment type="caution">
    <text evidence="5">The sequence shown here is derived from an EMBL/GenBank/DDBJ whole genome shotgun (WGS) entry which is preliminary data.</text>
</comment>
<dbReference type="SMART" id="SM00248">
    <property type="entry name" value="ANK"/>
    <property type="match status" value="2"/>
</dbReference>
<dbReference type="InterPro" id="IPR002110">
    <property type="entry name" value="Ankyrin_rpt"/>
</dbReference>
<dbReference type="InterPro" id="IPR036770">
    <property type="entry name" value="Ankyrin_rpt-contain_sf"/>
</dbReference>
<dbReference type="GeneID" id="87845781"/>
<dbReference type="SUPFAM" id="SSF48403">
    <property type="entry name" value="Ankyrin repeat"/>
    <property type="match status" value="1"/>
</dbReference>
<reference evidence="5" key="1">
    <citation type="journal article" date="2023" name="Mol. Phylogenet. Evol.">
        <title>Genome-scale phylogeny and comparative genomics of the fungal order Sordariales.</title>
        <authorList>
            <person name="Hensen N."/>
            <person name="Bonometti L."/>
            <person name="Westerberg I."/>
            <person name="Brannstrom I.O."/>
            <person name="Guillou S."/>
            <person name="Cros-Aarteil S."/>
            <person name="Calhoun S."/>
            <person name="Haridas S."/>
            <person name="Kuo A."/>
            <person name="Mondo S."/>
            <person name="Pangilinan J."/>
            <person name="Riley R."/>
            <person name="LaButti K."/>
            <person name="Andreopoulos B."/>
            <person name="Lipzen A."/>
            <person name="Chen C."/>
            <person name="Yan M."/>
            <person name="Daum C."/>
            <person name="Ng V."/>
            <person name="Clum A."/>
            <person name="Steindorff A."/>
            <person name="Ohm R.A."/>
            <person name="Martin F."/>
            <person name="Silar P."/>
            <person name="Natvig D.O."/>
            <person name="Lalanne C."/>
            <person name="Gautier V."/>
            <person name="Ament-Velasquez S.L."/>
            <person name="Kruys A."/>
            <person name="Hutchinson M.I."/>
            <person name="Powell A.J."/>
            <person name="Barry K."/>
            <person name="Miller A.N."/>
            <person name="Grigoriev I.V."/>
            <person name="Debuchy R."/>
            <person name="Gladieux P."/>
            <person name="Hiltunen Thoren M."/>
            <person name="Johannesson H."/>
        </authorList>
    </citation>
    <scope>NUCLEOTIDE SEQUENCE</scope>
    <source>
        <strain evidence="5">CBS 168.71</strain>
    </source>
</reference>
<dbReference type="PROSITE" id="PS50297">
    <property type="entry name" value="ANK_REP_REGION"/>
    <property type="match status" value="1"/>
</dbReference>
<sequence length="507" mass="58170">MSTLVTEAKQEFRLPTMASEDPERGMVLGGGHQQGSNATEGFTQNSKGQWVEGFLDQAGEENERRKELEHQLYNCLDDTRNEDIRLVKALGTDVDVNAPYGEFGQSFIHIVVKEGLATKLRLLLEHPRLEVDLQDNQGWTALHLAAIGGRVPCIELLLYAGANTEVADRQGHLARHYAQHHDHEQQRRDMTHLFDNPRRPASHKLGGSFAVSATGLRRSATQPPSMPSAEGRMNRNLAECLEGSFWEPEGDLKWERKSVWNLIYSDHAEDVERRRKKKKWFHLPAASQIWAHDLVKSIYHDSGKPDPEAQRVCKFIHNVFKEVDIQGQPREYYFKRETQTRRYVGDREAVAVVFPVIDIDRKEYVELSRKIQKTETESKVSSVPKQDLLDLDASMWLPTLERDHITRMLQLCMYHDQTVPRTLDQSYHGTSVDPARLEALDRDQVFTKYLTMLKDVKYKQGSQGTIAGLGPDEFAVVPYFWLFKLDEGVLNQQDIHSRDIDILTLFT</sequence>
<accession>A0AAE0HNC4</accession>
<feature type="compositionally biased region" description="Polar residues" evidence="4">
    <location>
        <begin position="34"/>
        <end position="43"/>
    </location>
</feature>
<dbReference type="Gene3D" id="1.25.40.20">
    <property type="entry name" value="Ankyrin repeat-containing domain"/>
    <property type="match status" value="1"/>
</dbReference>
<dbReference type="Pfam" id="PF12796">
    <property type="entry name" value="Ank_2"/>
    <property type="match status" value="1"/>
</dbReference>
<reference evidence="5" key="2">
    <citation type="submission" date="2023-06" db="EMBL/GenBank/DDBJ databases">
        <authorList>
            <consortium name="Lawrence Berkeley National Laboratory"/>
            <person name="Haridas S."/>
            <person name="Hensen N."/>
            <person name="Bonometti L."/>
            <person name="Westerberg I."/>
            <person name="Brannstrom I.O."/>
            <person name="Guillou S."/>
            <person name="Cros-Aarteil S."/>
            <person name="Calhoun S."/>
            <person name="Kuo A."/>
            <person name="Mondo S."/>
            <person name="Pangilinan J."/>
            <person name="Riley R."/>
            <person name="Labutti K."/>
            <person name="Andreopoulos B."/>
            <person name="Lipzen A."/>
            <person name="Chen C."/>
            <person name="Yanf M."/>
            <person name="Daum C."/>
            <person name="Ng V."/>
            <person name="Clum A."/>
            <person name="Steindorff A."/>
            <person name="Ohm R."/>
            <person name="Martin F."/>
            <person name="Silar P."/>
            <person name="Natvig D."/>
            <person name="Lalanne C."/>
            <person name="Gautier V."/>
            <person name="Ament-Velasquez S.L."/>
            <person name="Kruys A."/>
            <person name="Hutchinson M.I."/>
            <person name="Powell A.J."/>
            <person name="Barry K."/>
            <person name="Miller A.N."/>
            <person name="Grigoriev I.V."/>
            <person name="Debuchy R."/>
            <person name="Gladieux P."/>
            <person name="Thoren M.H."/>
            <person name="Johannesson H."/>
        </authorList>
    </citation>
    <scope>NUCLEOTIDE SEQUENCE</scope>
    <source>
        <strain evidence="5">CBS 168.71</strain>
    </source>
</reference>
<feature type="repeat" description="ANK" evidence="3">
    <location>
        <begin position="137"/>
        <end position="169"/>
    </location>
</feature>
<feature type="region of interest" description="Disordered" evidence="4">
    <location>
        <begin position="1"/>
        <end position="43"/>
    </location>
</feature>
<keyword evidence="1" id="KW-0677">Repeat</keyword>
<evidence type="ECO:0000256" key="1">
    <source>
        <dbReference type="ARBA" id="ARBA00022737"/>
    </source>
</evidence>
<proteinExistence type="predicted"/>
<evidence type="ECO:0000256" key="2">
    <source>
        <dbReference type="ARBA" id="ARBA00023043"/>
    </source>
</evidence>
<evidence type="ECO:0000313" key="6">
    <source>
        <dbReference type="Proteomes" id="UP001278766"/>
    </source>
</evidence>
<evidence type="ECO:0000313" key="5">
    <source>
        <dbReference type="EMBL" id="KAK3298791.1"/>
    </source>
</evidence>
<name>A0AAE0HNC4_9PEZI</name>
<dbReference type="EMBL" id="JAUEPN010000002">
    <property type="protein sequence ID" value="KAK3298791.1"/>
    <property type="molecule type" value="Genomic_DNA"/>
</dbReference>
<evidence type="ECO:0000256" key="4">
    <source>
        <dbReference type="SAM" id="MobiDB-lite"/>
    </source>
</evidence>
<gene>
    <name evidence="5" type="ORF">B0H64DRAFT_82536</name>
</gene>
<dbReference type="PROSITE" id="PS50088">
    <property type="entry name" value="ANK_REPEAT"/>
    <property type="match status" value="1"/>
</dbReference>
<organism evidence="5 6">
    <name type="scientific">Chaetomium fimeti</name>
    <dbReference type="NCBI Taxonomy" id="1854472"/>
    <lineage>
        <taxon>Eukaryota</taxon>
        <taxon>Fungi</taxon>
        <taxon>Dikarya</taxon>
        <taxon>Ascomycota</taxon>
        <taxon>Pezizomycotina</taxon>
        <taxon>Sordariomycetes</taxon>
        <taxon>Sordariomycetidae</taxon>
        <taxon>Sordariales</taxon>
        <taxon>Chaetomiaceae</taxon>
        <taxon>Chaetomium</taxon>
    </lineage>
</organism>
<dbReference type="InterPro" id="IPR050776">
    <property type="entry name" value="Ank_Repeat/CDKN_Inhibitor"/>
</dbReference>
<dbReference type="PANTHER" id="PTHR24201">
    <property type="entry name" value="ANK_REP_REGION DOMAIN-CONTAINING PROTEIN"/>
    <property type="match status" value="1"/>
</dbReference>
<protein>
    <submittedName>
        <fullName evidence="5">Uncharacterized protein</fullName>
    </submittedName>
</protein>
<keyword evidence="6" id="KW-1185">Reference proteome</keyword>
<dbReference type="PANTHER" id="PTHR24201:SF15">
    <property type="entry name" value="ANKYRIN REPEAT DOMAIN-CONTAINING PROTEIN 66"/>
    <property type="match status" value="1"/>
</dbReference>
<dbReference type="RefSeq" id="XP_062662305.1">
    <property type="nucleotide sequence ID" value="XM_062808833.1"/>
</dbReference>
<dbReference type="AlphaFoldDB" id="A0AAE0HNC4"/>